<dbReference type="PROSITE" id="PS50931">
    <property type="entry name" value="HTH_LYSR"/>
    <property type="match status" value="1"/>
</dbReference>
<organism evidence="6 7">
    <name type="scientific">Coprococcus comes</name>
    <dbReference type="NCBI Taxonomy" id="410072"/>
    <lineage>
        <taxon>Bacteria</taxon>
        <taxon>Bacillati</taxon>
        <taxon>Bacillota</taxon>
        <taxon>Clostridia</taxon>
        <taxon>Lachnospirales</taxon>
        <taxon>Lachnospiraceae</taxon>
        <taxon>Coprococcus</taxon>
    </lineage>
</organism>
<dbReference type="PANTHER" id="PTHR30126">
    <property type="entry name" value="HTH-TYPE TRANSCRIPTIONAL REGULATOR"/>
    <property type="match status" value="1"/>
</dbReference>
<dbReference type="AlphaFoldDB" id="A0A173R3R2"/>
<dbReference type="SUPFAM" id="SSF53850">
    <property type="entry name" value="Periplasmic binding protein-like II"/>
    <property type="match status" value="1"/>
</dbReference>
<evidence type="ECO:0000256" key="2">
    <source>
        <dbReference type="ARBA" id="ARBA00023015"/>
    </source>
</evidence>
<dbReference type="GO" id="GO:0003677">
    <property type="term" value="F:DNA binding"/>
    <property type="evidence" value="ECO:0007669"/>
    <property type="project" value="UniProtKB-KW"/>
</dbReference>
<dbReference type="CDD" id="cd05466">
    <property type="entry name" value="PBP2_LTTR_substrate"/>
    <property type="match status" value="1"/>
</dbReference>
<dbReference type="PRINTS" id="PR00039">
    <property type="entry name" value="HTHLYSR"/>
</dbReference>
<evidence type="ECO:0000313" key="6">
    <source>
        <dbReference type="EMBL" id="CUM72523.1"/>
    </source>
</evidence>
<dbReference type="SUPFAM" id="SSF46785">
    <property type="entry name" value="Winged helix' DNA-binding domain"/>
    <property type="match status" value="1"/>
</dbReference>
<reference evidence="6 7" key="1">
    <citation type="submission" date="2015-09" db="EMBL/GenBank/DDBJ databases">
        <authorList>
            <consortium name="Pathogen Informatics"/>
        </authorList>
    </citation>
    <scope>NUCLEOTIDE SEQUENCE [LARGE SCALE GENOMIC DNA]</scope>
    <source>
        <strain evidence="6 7">2789STDY5834962</strain>
    </source>
</reference>
<protein>
    <submittedName>
        <fullName evidence="6">Cyn operon transcriptional activator</fullName>
    </submittedName>
</protein>
<keyword evidence="2" id="KW-0805">Transcription regulation</keyword>
<evidence type="ECO:0000259" key="5">
    <source>
        <dbReference type="PROSITE" id="PS50931"/>
    </source>
</evidence>
<dbReference type="Proteomes" id="UP000095727">
    <property type="component" value="Unassembled WGS sequence"/>
</dbReference>
<evidence type="ECO:0000256" key="3">
    <source>
        <dbReference type="ARBA" id="ARBA00023125"/>
    </source>
</evidence>
<dbReference type="InterPro" id="IPR036390">
    <property type="entry name" value="WH_DNA-bd_sf"/>
</dbReference>
<keyword evidence="4" id="KW-0804">Transcription</keyword>
<comment type="similarity">
    <text evidence="1">Belongs to the LysR transcriptional regulatory family.</text>
</comment>
<dbReference type="PANTHER" id="PTHR30126:SF96">
    <property type="entry name" value="TRANSCRIPTIONAL REGULATORY PROTEIN, LYSR FAMILY"/>
    <property type="match status" value="1"/>
</dbReference>
<proteinExistence type="inferred from homology"/>
<evidence type="ECO:0000256" key="4">
    <source>
        <dbReference type="ARBA" id="ARBA00023163"/>
    </source>
</evidence>
<dbReference type="Pfam" id="PF00126">
    <property type="entry name" value="HTH_1"/>
    <property type="match status" value="1"/>
</dbReference>
<name>A0A173R3R2_9FIRM</name>
<evidence type="ECO:0000256" key="1">
    <source>
        <dbReference type="ARBA" id="ARBA00009437"/>
    </source>
</evidence>
<feature type="domain" description="HTH lysR-type" evidence="5">
    <location>
        <begin position="1"/>
        <end position="57"/>
    </location>
</feature>
<dbReference type="InterPro" id="IPR036388">
    <property type="entry name" value="WH-like_DNA-bd_sf"/>
</dbReference>
<keyword evidence="3" id="KW-0238">DNA-binding</keyword>
<evidence type="ECO:0000313" key="7">
    <source>
        <dbReference type="Proteomes" id="UP000095727"/>
    </source>
</evidence>
<dbReference type="Gene3D" id="3.40.190.290">
    <property type="match status" value="1"/>
</dbReference>
<dbReference type="Pfam" id="PF03466">
    <property type="entry name" value="LysR_substrate"/>
    <property type="match status" value="1"/>
</dbReference>
<dbReference type="InterPro" id="IPR005119">
    <property type="entry name" value="LysR_subst-bd"/>
</dbReference>
<dbReference type="GO" id="GO:0003700">
    <property type="term" value="F:DNA-binding transcription factor activity"/>
    <property type="evidence" value="ECO:0007669"/>
    <property type="project" value="InterPro"/>
</dbReference>
<dbReference type="Gene3D" id="1.10.10.10">
    <property type="entry name" value="Winged helix-like DNA-binding domain superfamily/Winged helix DNA-binding domain"/>
    <property type="match status" value="1"/>
</dbReference>
<dbReference type="InterPro" id="IPR000847">
    <property type="entry name" value="LysR_HTH_N"/>
</dbReference>
<dbReference type="RefSeq" id="WP_055155561.1">
    <property type="nucleotide sequence ID" value="NZ_CYXR01000002.1"/>
</dbReference>
<accession>A0A173R3R2</accession>
<sequence>MFQGMEYVYEVYLEKSFSKAAEKLFISQPSLSANVKRVEHHIGYPIFDRSTKPLSLTECGVQYIKAVEKIKSIQNEFEGFANDWGDLKKGTLTLGGSNLFSSWILPPLIADFARRYPLIQISLIEETTANLARMLRHGQLDLMLDSSVLDATIYSCRKFQEEHLILAVPGAFPINNTLRSYQLPVEDILSKKFLEESCPPVPLTRFKSEPFIMLKPENDTGKRARMICRNNLFEPNIILEMDQQMTSYNITCSGMGISFIGDIMLSKVPLTSDVVYYKLPAGESSRDIRFYWKNGRYQTRAMEEFLKMACQ</sequence>
<dbReference type="EMBL" id="CYXR01000002">
    <property type="protein sequence ID" value="CUM72523.1"/>
    <property type="molecule type" value="Genomic_DNA"/>
</dbReference>
<gene>
    <name evidence="6" type="primary">cynR_1</name>
    <name evidence="6" type="ORF">ERS852574_00273</name>
</gene>